<dbReference type="Pfam" id="PF00027">
    <property type="entry name" value="cNMP_binding"/>
    <property type="match status" value="1"/>
</dbReference>
<dbReference type="InterPro" id="IPR000595">
    <property type="entry name" value="cNMP-bd_dom"/>
</dbReference>
<gene>
    <name evidence="2" type="ORF">K4G66_08690</name>
</gene>
<evidence type="ECO:0000259" key="1">
    <source>
        <dbReference type="PROSITE" id="PS50042"/>
    </source>
</evidence>
<dbReference type="Gene3D" id="2.60.120.10">
    <property type="entry name" value="Jelly Rolls"/>
    <property type="match status" value="1"/>
</dbReference>
<dbReference type="PROSITE" id="PS50042">
    <property type="entry name" value="CNMP_BINDING_3"/>
    <property type="match status" value="1"/>
</dbReference>
<dbReference type="InterPro" id="IPR018490">
    <property type="entry name" value="cNMP-bd_dom_sf"/>
</dbReference>
<sequence length="199" mass="23589">MPQIPENSPYSQLKQYVSQWAPFSATELQWLEKQFVYREVPRKFSLIREGEIAHEVYFINKGCLRLYYSKEGDEVTAFIFLENLFATALDSLLQQTPSQQNLETLEDSELLVIDHNNFQRMYAHSVNFQMMGRRVAEQRFINAQRILSSYILDSPEERYQKLLQSQPEWFQRVPQHYIASFLGITPVSLSRIRKRIMPD</sequence>
<evidence type="ECO:0000313" key="2">
    <source>
        <dbReference type="EMBL" id="WKN38779.1"/>
    </source>
</evidence>
<name>A0AA49GRW9_9BACT</name>
<dbReference type="InterPro" id="IPR018488">
    <property type="entry name" value="cNMP-bd_CS"/>
</dbReference>
<dbReference type="SMART" id="SM00100">
    <property type="entry name" value="cNMP"/>
    <property type="match status" value="1"/>
</dbReference>
<accession>A0AA49GRW9</accession>
<reference evidence="2" key="1">
    <citation type="journal article" date="2023" name="Comput. Struct. Biotechnol. J.">
        <title>Discovery of a novel marine Bacteroidetes with a rich repertoire of carbohydrate-active enzymes.</title>
        <authorList>
            <person name="Chen B."/>
            <person name="Liu G."/>
            <person name="Chen Q."/>
            <person name="Wang H."/>
            <person name="Liu L."/>
            <person name="Tang K."/>
        </authorList>
    </citation>
    <scope>NUCLEOTIDE SEQUENCE</scope>
    <source>
        <strain evidence="2">TK19036</strain>
    </source>
</reference>
<dbReference type="PROSITE" id="PS00888">
    <property type="entry name" value="CNMP_BINDING_1"/>
    <property type="match status" value="1"/>
</dbReference>
<feature type="domain" description="Cyclic nucleotide-binding" evidence="1">
    <location>
        <begin position="46"/>
        <end position="121"/>
    </location>
</feature>
<dbReference type="InterPro" id="IPR014710">
    <property type="entry name" value="RmlC-like_jellyroll"/>
</dbReference>
<dbReference type="CDD" id="cd00038">
    <property type="entry name" value="CAP_ED"/>
    <property type="match status" value="1"/>
</dbReference>
<dbReference type="AlphaFoldDB" id="A0AA49GRW9"/>
<dbReference type="SUPFAM" id="SSF51206">
    <property type="entry name" value="cAMP-binding domain-like"/>
    <property type="match status" value="1"/>
</dbReference>
<dbReference type="EMBL" id="CP120682">
    <property type="protein sequence ID" value="WKN38779.1"/>
    <property type="molecule type" value="Genomic_DNA"/>
</dbReference>
<protein>
    <submittedName>
        <fullName evidence="2">Crp/Fnr family transcriptional regulator</fullName>
    </submittedName>
</protein>
<organism evidence="2">
    <name type="scientific">Roseihalotalea indica</name>
    <dbReference type="NCBI Taxonomy" id="2867963"/>
    <lineage>
        <taxon>Bacteria</taxon>
        <taxon>Pseudomonadati</taxon>
        <taxon>Bacteroidota</taxon>
        <taxon>Cytophagia</taxon>
        <taxon>Cytophagales</taxon>
        <taxon>Catalimonadaceae</taxon>
        <taxon>Roseihalotalea</taxon>
    </lineage>
</organism>
<proteinExistence type="predicted"/>
<reference evidence="2" key="2">
    <citation type="journal article" date="2024" name="Antonie Van Leeuwenhoek">
        <title>Roseihalotalea indica gen. nov., sp. nov., a halophilic Bacteroidetes from mesopelagic Southwest Indian Ocean with higher carbohydrate metabolic potential.</title>
        <authorList>
            <person name="Chen B."/>
            <person name="Zhang M."/>
            <person name="Lin D."/>
            <person name="Ye J."/>
            <person name="Tang K."/>
        </authorList>
    </citation>
    <scope>NUCLEOTIDE SEQUENCE</scope>
    <source>
        <strain evidence="2">TK19036</strain>
    </source>
</reference>